<accession>A0AA37GH19</accession>
<name>A0AA37GH19_9PEZI</name>
<organism evidence="1 2">
    <name type="scientific">Colletotrichum liriopes</name>
    <dbReference type="NCBI Taxonomy" id="708192"/>
    <lineage>
        <taxon>Eukaryota</taxon>
        <taxon>Fungi</taxon>
        <taxon>Dikarya</taxon>
        <taxon>Ascomycota</taxon>
        <taxon>Pezizomycotina</taxon>
        <taxon>Sordariomycetes</taxon>
        <taxon>Hypocreomycetidae</taxon>
        <taxon>Glomerellales</taxon>
        <taxon>Glomerellaceae</taxon>
        <taxon>Colletotrichum</taxon>
        <taxon>Colletotrichum spaethianum species complex</taxon>
    </lineage>
</organism>
<gene>
    <name evidence="1" type="ORF">ColLi_03674</name>
</gene>
<protein>
    <submittedName>
        <fullName evidence="1">Uncharacterized protein</fullName>
    </submittedName>
</protein>
<proteinExistence type="predicted"/>
<evidence type="ECO:0000313" key="2">
    <source>
        <dbReference type="Proteomes" id="UP001055172"/>
    </source>
</evidence>
<reference evidence="1 2" key="1">
    <citation type="submission" date="2021-07" db="EMBL/GenBank/DDBJ databases">
        <title>Genome data of Colletotrichum spaethianum.</title>
        <authorList>
            <person name="Utami Y.D."/>
            <person name="Hiruma K."/>
        </authorList>
    </citation>
    <scope>NUCLEOTIDE SEQUENCE [LARGE SCALE GENOMIC DNA]</scope>
    <source>
        <strain evidence="1 2">MAFF 242679</strain>
    </source>
</reference>
<dbReference type="AlphaFoldDB" id="A0AA37GH19"/>
<dbReference type="EMBL" id="BPPX01000006">
    <property type="protein sequence ID" value="GJC80836.1"/>
    <property type="molecule type" value="Genomic_DNA"/>
</dbReference>
<keyword evidence="2" id="KW-1185">Reference proteome</keyword>
<evidence type="ECO:0000313" key="1">
    <source>
        <dbReference type="EMBL" id="GJC80836.1"/>
    </source>
</evidence>
<sequence>MPSNANEAMFASVDDGLGKMGLSYDKRWSVGGGSAKACGASQGTEKAEDGVVVDEAEKTGGCGVAAARVEGRESR</sequence>
<comment type="caution">
    <text evidence="1">The sequence shown here is derived from an EMBL/GenBank/DDBJ whole genome shotgun (WGS) entry which is preliminary data.</text>
</comment>
<dbReference type="Proteomes" id="UP001055172">
    <property type="component" value="Unassembled WGS sequence"/>
</dbReference>